<dbReference type="OrthoDB" id="328354at2"/>
<dbReference type="AlphaFoldDB" id="A0A4R9M074"/>
<evidence type="ECO:0000313" key="1">
    <source>
        <dbReference type="EMBL" id="TGN19047.1"/>
    </source>
</evidence>
<reference evidence="1" key="1">
    <citation type="journal article" date="2019" name="PLoS Negl. Trop. Dis.">
        <title>Revisiting the worldwide diversity of Leptospira species in the environment.</title>
        <authorList>
            <person name="Vincent A.T."/>
            <person name="Schiettekatte O."/>
            <person name="Bourhy P."/>
            <person name="Veyrier F.J."/>
            <person name="Picardeau M."/>
        </authorList>
    </citation>
    <scope>NUCLEOTIDE SEQUENCE [LARGE SCALE GENOMIC DNA]</scope>
    <source>
        <strain evidence="1">201300427</strain>
    </source>
</reference>
<organism evidence="1 2">
    <name type="scientific">Leptospira idonii</name>
    <dbReference type="NCBI Taxonomy" id="1193500"/>
    <lineage>
        <taxon>Bacteria</taxon>
        <taxon>Pseudomonadati</taxon>
        <taxon>Spirochaetota</taxon>
        <taxon>Spirochaetia</taxon>
        <taxon>Leptospirales</taxon>
        <taxon>Leptospiraceae</taxon>
        <taxon>Leptospira</taxon>
    </lineage>
</organism>
<proteinExistence type="predicted"/>
<gene>
    <name evidence="1" type="ORF">EHS15_11610</name>
</gene>
<accession>A0A4R9M074</accession>
<dbReference type="EMBL" id="RQHW01000042">
    <property type="protein sequence ID" value="TGN19047.1"/>
    <property type="molecule type" value="Genomic_DNA"/>
</dbReference>
<dbReference type="Proteomes" id="UP000298058">
    <property type="component" value="Unassembled WGS sequence"/>
</dbReference>
<name>A0A4R9M074_9LEPT</name>
<dbReference type="RefSeq" id="WP_135760730.1">
    <property type="nucleotide sequence ID" value="NZ_RQHW01000042.1"/>
</dbReference>
<protein>
    <submittedName>
        <fullName evidence="1">Uncharacterized protein</fullName>
    </submittedName>
</protein>
<sequence>MHCLYKETQQLLNAYSNWRSCVDSAEGSEHVLGTNSDDAILLRDKREDAEIELRVLIADLKSARPEALKEWVEINKSLLEIPSDPNQNSISQARKQISRDWKFSSNFLGVNVRYPHPSKYWEADMAI</sequence>
<evidence type="ECO:0000313" key="2">
    <source>
        <dbReference type="Proteomes" id="UP000298058"/>
    </source>
</evidence>
<keyword evidence="2" id="KW-1185">Reference proteome</keyword>
<comment type="caution">
    <text evidence="1">The sequence shown here is derived from an EMBL/GenBank/DDBJ whole genome shotgun (WGS) entry which is preliminary data.</text>
</comment>